<feature type="domain" description="CusB-like beta-barrel" evidence="8">
    <location>
        <begin position="273"/>
        <end position="343"/>
    </location>
</feature>
<dbReference type="Pfam" id="PF25917">
    <property type="entry name" value="BSH_RND"/>
    <property type="match status" value="1"/>
</dbReference>
<feature type="compositionally biased region" description="Basic and acidic residues" evidence="4">
    <location>
        <begin position="13"/>
        <end position="39"/>
    </location>
</feature>
<dbReference type="Proteomes" id="UP000568106">
    <property type="component" value="Unassembled WGS sequence"/>
</dbReference>
<dbReference type="InterPro" id="IPR006143">
    <property type="entry name" value="RND_pump_MFP"/>
</dbReference>
<dbReference type="EMBL" id="JACHDY010000007">
    <property type="protein sequence ID" value="MBB5319220.1"/>
    <property type="molecule type" value="Genomic_DNA"/>
</dbReference>
<dbReference type="GO" id="GO:0015562">
    <property type="term" value="F:efflux transmembrane transporter activity"/>
    <property type="evidence" value="ECO:0007669"/>
    <property type="project" value="TreeGrafter"/>
</dbReference>
<dbReference type="InterPro" id="IPR058792">
    <property type="entry name" value="Beta-barrel_RND_2"/>
</dbReference>
<evidence type="ECO:0000313" key="11">
    <source>
        <dbReference type="Proteomes" id="UP000568106"/>
    </source>
</evidence>
<dbReference type="Gene3D" id="2.40.50.100">
    <property type="match status" value="1"/>
</dbReference>
<dbReference type="Pfam" id="PF25967">
    <property type="entry name" value="RND-MFP_C"/>
    <property type="match status" value="1"/>
</dbReference>
<dbReference type="Pfam" id="PF25876">
    <property type="entry name" value="HH_MFP_RND"/>
    <property type="match status" value="1"/>
</dbReference>
<gene>
    <name evidence="10" type="ORF">HDF09_003926</name>
</gene>
<dbReference type="PANTHER" id="PTHR30469">
    <property type="entry name" value="MULTIDRUG RESISTANCE PROTEIN MDTA"/>
    <property type="match status" value="1"/>
</dbReference>
<evidence type="ECO:0000256" key="4">
    <source>
        <dbReference type="SAM" id="MobiDB-lite"/>
    </source>
</evidence>
<evidence type="ECO:0000259" key="6">
    <source>
        <dbReference type="Pfam" id="PF25876"/>
    </source>
</evidence>
<dbReference type="NCBIfam" id="TIGR01730">
    <property type="entry name" value="RND_mfp"/>
    <property type="match status" value="1"/>
</dbReference>
<keyword evidence="5" id="KW-0472">Membrane</keyword>
<comment type="caution">
    <text evidence="10">The sequence shown here is derived from an EMBL/GenBank/DDBJ whole genome shotgun (WGS) entry which is preliminary data.</text>
</comment>
<dbReference type="Gene3D" id="2.40.30.170">
    <property type="match status" value="1"/>
</dbReference>
<reference evidence="10" key="1">
    <citation type="submission" date="2020-08" db="EMBL/GenBank/DDBJ databases">
        <title>Genomic Encyclopedia of Type Strains, Phase IV (KMG-V): Genome sequencing to study the core and pangenomes of soil and plant-associated prokaryotes.</title>
        <authorList>
            <person name="Whitman W."/>
        </authorList>
    </citation>
    <scope>NUCLEOTIDE SEQUENCE [LARGE SCALE GENOMIC DNA]</scope>
    <source>
        <strain evidence="10">M8UP27</strain>
    </source>
</reference>
<accession>A0A7W8IL67</accession>
<proteinExistence type="inferred from homology"/>
<keyword evidence="5" id="KW-1133">Transmembrane helix</keyword>
<dbReference type="Gene3D" id="2.40.420.20">
    <property type="match status" value="1"/>
</dbReference>
<keyword evidence="3" id="KW-0813">Transport</keyword>
<evidence type="ECO:0000259" key="9">
    <source>
        <dbReference type="Pfam" id="PF25967"/>
    </source>
</evidence>
<dbReference type="InterPro" id="IPR058627">
    <property type="entry name" value="MdtA-like_C"/>
</dbReference>
<organism evidence="10 11">
    <name type="scientific">Tunturiibacter empetritectus</name>
    <dbReference type="NCBI Taxonomy" id="3069691"/>
    <lineage>
        <taxon>Bacteria</taxon>
        <taxon>Pseudomonadati</taxon>
        <taxon>Acidobacteriota</taxon>
        <taxon>Terriglobia</taxon>
        <taxon>Terriglobales</taxon>
        <taxon>Acidobacteriaceae</taxon>
        <taxon>Tunturiibacter</taxon>
    </lineage>
</organism>
<evidence type="ECO:0000256" key="1">
    <source>
        <dbReference type="ARBA" id="ARBA00004196"/>
    </source>
</evidence>
<protein>
    <submittedName>
        <fullName evidence="10">RND family efflux transporter MFP subunit</fullName>
    </submittedName>
</protein>
<evidence type="ECO:0000313" key="10">
    <source>
        <dbReference type="EMBL" id="MBB5319220.1"/>
    </source>
</evidence>
<feature type="domain" description="Multidrug resistance protein MdtA-like alpha-helical hairpin" evidence="6">
    <location>
        <begin position="150"/>
        <end position="211"/>
    </location>
</feature>
<evidence type="ECO:0000256" key="5">
    <source>
        <dbReference type="SAM" id="Phobius"/>
    </source>
</evidence>
<comment type="subcellular location">
    <subcellularLocation>
        <location evidence="1">Cell envelope</location>
    </subcellularLocation>
</comment>
<feature type="transmembrane region" description="Helical" evidence="5">
    <location>
        <begin position="45"/>
        <end position="65"/>
    </location>
</feature>
<dbReference type="PANTHER" id="PTHR30469:SF37">
    <property type="entry name" value="RAGD PROTEIN"/>
    <property type="match status" value="1"/>
</dbReference>
<sequence length="434" mass="46359">MNPENPDAQKTSEVNRGRDVAGEQPAKHDAQQARPEPPKVSRGSLLSVVVIVLVAAVIVAVFGIVSRKHASAELAKYTENTSAPPVTLEQPVMQQNAREVVLPGNIQAFTLAPIYARTTGYVKAWYHDIGTPVRKGELLAVIETPELDQQLASAKADLATAKSNASIAKITADRYNDLIGRNAVSQQDTDNAVQALEARNTEIASAQANVQRLEELVSFERIVAPFDGIVTARNLDIGQLITATGSTSTSGGAISGNKEIFDISAIRTLRVFINVPQIYSPDAKNGMIAKLVLPQYPGRTFQGKLVRSSDSVDPATRTLLAEVDVDNRSGELLPGSYTEVHLSVSSAVPVLIVPVSALILEPDGLRIATVDANHRVHMARVTPGRDYGTTVEILAGLKPGESIIGNPPDSLTDGEEVRVINNGNNQSQAPEGKR</sequence>
<evidence type="ECO:0000259" key="7">
    <source>
        <dbReference type="Pfam" id="PF25917"/>
    </source>
</evidence>
<dbReference type="AlphaFoldDB" id="A0A7W8IL67"/>
<dbReference type="InterPro" id="IPR058625">
    <property type="entry name" value="MdtA-like_BSH"/>
</dbReference>
<dbReference type="SUPFAM" id="SSF111369">
    <property type="entry name" value="HlyD-like secretion proteins"/>
    <property type="match status" value="1"/>
</dbReference>
<dbReference type="GO" id="GO:1990281">
    <property type="term" value="C:efflux pump complex"/>
    <property type="evidence" value="ECO:0007669"/>
    <property type="project" value="TreeGrafter"/>
</dbReference>
<dbReference type="InterPro" id="IPR058624">
    <property type="entry name" value="MdtA-like_HH"/>
</dbReference>
<evidence type="ECO:0000259" key="8">
    <source>
        <dbReference type="Pfam" id="PF25954"/>
    </source>
</evidence>
<dbReference type="Gene3D" id="1.10.287.470">
    <property type="entry name" value="Helix hairpin bin"/>
    <property type="match status" value="1"/>
</dbReference>
<feature type="domain" description="Multidrug resistance protein MdtA-like barrel-sandwich hybrid" evidence="7">
    <location>
        <begin position="114"/>
        <end position="247"/>
    </location>
</feature>
<keyword evidence="5" id="KW-0812">Transmembrane</keyword>
<comment type="similarity">
    <text evidence="2">Belongs to the membrane fusion protein (MFP) (TC 8.A.1) family.</text>
</comment>
<name>A0A7W8IL67_9BACT</name>
<feature type="region of interest" description="Disordered" evidence="4">
    <location>
        <begin position="1"/>
        <end position="40"/>
    </location>
</feature>
<keyword evidence="11" id="KW-1185">Reference proteome</keyword>
<evidence type="ECO:0000256" key="2">
    <source>
        <dbReference type="ARBA" id="ARBA00009477"/>
    </source>
</evidence>
<dbReference type="Pfam" id="PF25954">
    <property type="entry name" value="Beta-barrel_RND_2"/>
    <property type="match status" value="1"/>
</dbReference>
<feature type="domain" description="Multidrug resistance protein MdtA-like C-terminal permuted SH3" evidence="9">
    <location>
        <begin position="350"/>
        <end position="404"/>
    </location>
</feature>
<evidence type="ECO:0000256" key="3">
    <source>
        <dbReference type="ARBA" id="ARBA00022448"/>
    </source>
</evidence>